<gene>
    <name evidence="13" type="ORF">E0L32_011091</name>
</gene>
<keyword evidence="4" id="KW-0964">Secreted</keyword>
<evidence type="ECO:0000256" key="12">
    <source>
        <dbReference type="SAM" id="SignalP"/>
    </source>
</evidence>
<evidence type="ECO:0000256" key="9">
    <source>
        <dbReference type="ARBA" id="ARBA00023316"/>
    </source>
</evidence>
<keyword evidence="8" id="KW-0326">Glycosidase</keyword>
<accession>A0A507AIL3</accession>
<evidence type="ECO:0000256" key="1">
    <source>
        <dbReference type="ARBA" id="ARBA00004191"/>
    </source>
</evidence>
<evidence type="ECO:0000256" key="3">
    <source>
        <dbReference type="ARBA" id="ARBA00022512"/>
    </source>
</evidence>
<sequence length="419" mass="43860">MKGIIKLAIAATMVASATADAHHHQHAHLHAKKHSPVEKRELVVTYVQGPTETAYVYENGEAVAAADAKACLEGGDCKVVGASTPTFSPPPPPPKPTTTSSLAAQFFEQKTTSSSSPPPAPKPTTSAPAQQSSSSSNTGATGLDADFPSGQVPCSVFPSQYGAVALDWLNLEGWASYQTPRNSWVKGMAIADIDQPISGSCPKNTFASYACPPGYTKSQWPVDSQGATGQSIGGLWCNSNGMLELTNPAFKTLCIPGAGGISIRNELSGTACTCQTNYPGDEKMSIPFCTDPGQTLTLTNMDAAKSYMWQGKYTSGQFYVNPLNVAKKDACTWNSPTNPSSAGNWAPTNIGAGKDIHGITYISIFANLPTSSAILDFDIEIQGDITAPCWLKGGKYYGGGNGCTTAISGNGKATIVFKH</sequence>
<evidence type="ECO:0000256" key="5">
    <source>
        <dbReference type="ARBA" id="ARBA00022729"/>
    </source>
</evidence>
<comment type="caution">
    <text evidence="13">The sequence shown here is derived from an EMBL/GenBank/DDBJ whole genome shotgun (WGS) entry which is preliminary data.</text>
</comment>
<dbReference type="GeneID" id="41978538"/>
<keyword evidence="9" id="KW-0961">Cell wall biogenesis/degradation</keyword>
<dbReference type="STRING" id="1093900.A0A507AIL3"/>
<evidence type="ECO:0000256" key="8">
    <source>
        <dbReference type="ARBA" id="ARBA00023295"/>
    </source>
</evidence>
<dbReference type="GO" id="GO:0000272">
    <property type="term" value="P:polysaccharide catabolic process"/>
    <property type="evidence" value="ECO:0007669"/>
    <property type="project" value="UniProtKB-KW"/>
</dbReference>
<dbReference type="GO" id="GO:0016798">
    <property type="term" value="F:hydrolase activity, acting on glycosyl bonds"/>
    <property type="evidence" value="ECO:0007669"/>
    <property type="project" value="UniProtKB-KW"/>
</dbReference>
<evidence type="ECO:0000313" key="14">
    <source>
        <dbReference type="Proteomes" id="UP000319257"/>
    </source>
</evidence>
<dbReference type="PANTHER" id="PTHR31316:SF0">
    <property type="entry name" value="SECRETED BETA-GLUCOSIDASE SIM1-RELATED"/>
    <property type="match status" value="1"/>
</dbReference>
<keyword evidence="7" id="KW-0119">Carbohydrate metabolism</keyword>
<comment type="subcellular location">
    <subcellularLocation>
        <location evidence="1">Secreted</location>
        <location evidence="1">Cell wall</location>
    </subcellularLocation>
</comment>
<dbReference type="Proteomes" id="UP000319257">
    <property type="component" value="Unassembled WGS sequence"/>
</dbReference>
<dbReference type="OrthoDB" id="5339822at2759"/>
<keyword evidence="14" id="KW-1185">Reference proteome</keyword>
<evidence type="ECO:0000256" key="6">
    <source>
        <dbReference type="ARBA" id="ARBA00022801"/>
    </source>
</evidence>
<evidence type="ECO:0000256" key="11">
    <source>
        <dbReference type="SAM" id="MobiDB-lite"/>
    </source>
</evidence>
<dbReference type="InterPro" id="IPR005556">
    <property type="entry name" value="SUN"/>
</dbReference>
<keyword evidence="5 12" id="KW-0732">Signal</keyword>
<reference evidence="13 14" key="1">
    <citation type="submission" date="2019-06" db="EMBL/GenBank/DDBJ databases">
        <title>Draft genome sequence of the filamentous fungus Phialemoniopsis curvata isolated from diesel fuel.</title>
        <authorList>
            <person name="Varaljay V.A."/>
            <person name="Lyon W.J."/>
            <person name="Crouch A.L."/>
            <person name="Drake C.E."/>
            <person name="Hollomon J.M."/>
            <person name="Nadeau L.J."/>
            <person name="Nunn H.S."/>
            <person name="Stevenson B.S."/>
            <person name="Bojanowski C.L."/>
            <person name="Crookes-Goodson W.J."/>
        </authorList>
    </citation>
    <scope>NUCLEOTIDE SEQUENCE [LARGE SCALE GENOMIC DNA]</scope>
    <source>
        <strain evidence="13 14">D216</strain>
    </source>
</reference>
<protein>
    <submittedName>
        <fullName evidence="13">Uncharacterized protein</fullName>
    </submittedName>
</protein>
<evidence type="ECO:0000256" key="10">
    <source>
        <dbReference type="ARBA" id="ARBA00023326"/>
    </source>
</evidence>
<feature type="signal peptide" evidence="12">
    <location>
        <begin position="1"/>
        <end position="19"/>
    </location>
</feature>
<dbReference type="GO" id="GO:0031505">
    <property type="term" value="P:fungal-type cell wall organization"/>
    <property type="evidence" value="ECO:0007669"/>
    <property type="project" value="TreeGrafter"/>
</dbReference>
<feature type="region of interest" description="Disordered" evidence="11">
    <location>
        <begin position="108"/>
        <end position="145"/>
    </location>
</feature>
<dbReference type="InterPro" id="IPR051526">
    <property type="entry name" value="Beta-Glucosidase_SUN"/>
</dbReference>
<dbReference type="InParanoid" id="A0A507AIL3"/>
<keyword evidence="10" id="KW-0624">Polysaccharide degradation</keyword>
<evidence type="ECO:0000256" key="2">
    <source>
        <dbReference type="ARBA" id="ARBA00010579"/>
    </source>
</evidence>
<evidence type="ECO:0000256" key="7">
    <source>
        <dbReference type="ARBA" id="ARBA00023277"/>
    </source>
</evidence>
<comment type="similarity">
    <text evidence="2">Belongs to the SUN family.</text>
</comment>
<dbReference type="GO" id="GO:0009986">
    <property type="term" value="C:cell surface"/>
    <property type="evidence" value="ECO:0007669"/>
    <property type="project" value="TreeGrafter"/>
</dbReference>
<evidence type="ECO:0000313" key="13">
    <source>
        <dbReference type="EMBL" id="TPX07023.1"/>
    </source>
</evidence>
<keyword evidence="3" id="KW-0134">Cell wall</keyword>
<dbReference type="PANTHER" id="PTHR31316">
    <property type="entry name" value="BETA-GLUCOSIDASE-LIKE PROTEIN NCA3, MITOCHONDRIAL-RELATED"/>
    <property type="match status" value="1"/>
</dbReference>
<proteinExistence type="inferred from homology"/>
<dbReference type="AlphaFoldDB" id="A0A507AIL3"/>
<organism evidence="13 14">
    <name type="scientific">Thyridium curvatum</name>
    <dbReference type="NCBI Taxonomy" id="1093900"/>
    <lineage>
        <taxon>Eukaryota</taxon>
        <taxon>Fungi</taxon>
        <taxon>Dikarya</taxon>
        <taxon>Ascomycota</taxon>
        <taxon>Pezizomycotina</taxon>
        <taxon>Sordariomycetes</taxon>
        <taxon>Sordariomycetidae</taxon>
        <taxon>Thyridiales</taxon>
        <taxon>Thyridiaceae</taxon>
        <taxon>Thyridium</taxon>
    </lineage>
</organism>
<dbReference type="FunCoup" id="A0A507AIL3">
    <property type="interactions" value="50"/>
</dbReference>
<dbReference type="EMBL" id="SKBQ01000097">
    <property type="protein sequence ID" value="TPX07023.1"/>
    <property type="molecule type" value="Genomic_DNA"/>
</dbReference>
<dbReference type="GO" id="GO:0009277">
    <property type="term" value="C:fungal-type cell wall"/>
    <property type="evidence" value="ECO:0007669"/>
    <property type="project" value="TreeGrafter"/>
</dbReference>
<dbReference type="Pfam" id="PF03856">
    <property type="entry name" value="SUN"/>
    <property type="match status" value="1"/>
</dbReference>
<feature type="chain" id="PRO_5021344988" evidence="12">
    <location>
        <begin position="20"/>
        <end position="419"/>
    </location>
</feature>
<keyword evidence="6" id="KW-0378">Hydrolase</keyword>
<dbReference type="RefSeq" id="XP_030988734.1">
    <property type="nucleotide sequence ID" value="XM_031133782.1"/>
</dbReference>
<feature type="compositionally biased region" description="Low complexity" evidence="11">
    <location>
        <begin position="123"/>
        <end position="136"/>
    </location>
</feature>
<name>A0A507AIL3_9PEZI</name>
<evidence type="ECO:0000256" key="4">
    <source>
        <dbReference type="ARBA" id="ARBA00022525"/>
    </source>
</evidence>